<comment type="caution">
    <text evidence="1">The sequence shown here is derived from an EMBL/GenBank/DDBJ whole genome shotgun (WGS) entry which is preliminary data.</text>
</comment>
<gene>
    <name evidence="1" type="ORF">RPERSI_LOCUS10520</name>
</gene>
<keyword evidence="2" id="KW-1185">Reference proteome</keyword>
<feature type="non-terminal residue" evidence="1">
    <location>
        <position position="1"/>
    </location>
</feature>
<dbReference type="EMBL" id="CAJVQC010020911">
    <property type="protein sequence ID" value="CAG8710752.1"/>
    <property type="molecule type" value="Genomic_DNA"/>
</dbReference>
<protein>
    <submittedName>
        <fullName evidence="1">31054_t:CDS:1</fullName>
    </submittedName>
</protein>
<reference evidence="1" key="1">
    <citation type="submission" date="2021-06" db="EMBL/GenBank/DDBJ databases">
        <authorList>
            <person name="Kallberg Y."/>
            <person name="Tangrot J."/>
            <person name="Rosling A."/>
        </authorList>
    </citation>
    <scope>NUCLEOTIDE SEQUENCE</scope>
    <source>
        <strain evidence="1">MA461A</strain>
    </source>
</reference>
<evidence type="ECO:0000313" key="2">
    <source>
        <dbReference type="Proteomes" id="UP000789920"/>
    </source>
</evidence>
<proteinExistence type="predicted"/>
<organism evidence="1 2">
    <name type="scientific">Racocetra persica</name>
    <dbReference type="NCBI Taxonomy" id="160502"/>
    <lineage>
        <taxon>Eukaryota</taxon>
        <taxon>Fungi</taxon>
        <taxon>Fungi incertae sedis</taxon>
        <taxon>Mucoromycota</taxon>
        <taxon>Glomeromycotina</taxon>
        <taxon>Glomeromycetes</taxon>
        <taxon>Diversisporales</taxon>
        <taxon>Gigasporaceae</taxon>
        <taxon>Racocetra</taxon>
    </lineage>
</organism>
<dbReference type="Proteomes" id="UP000789920">
    <property type="component" value="Unassembled WGS sequence"/>
</dbReference>
<evidence type="ECO:0000313" key="1">
    <source>
        <dbReference type="EMBL" id="CAG8710752.1"/>
    </source>
</evidence>
<accession>A0ACA9PJ43</accession>
<feature type="non-terminal residue" evidence="1">
    <location>
        <position position="268"/>
    </location>
</feature>
<sequence length="268" mass="30607">DNFNECVELLAEFASAASSALEQDSPHESYMRTPRTRISKTQSAIIDRARKAVELLYILYNQIPKLLVESETPPREAWSTYWLPILTGLSQQCYNPCREVRQCAISFLQRSLLDPELVSHGVTEWVVIFDVVLFPLLDQLLKPEIFQTDPTNMEETRIRASALICKIFLHYLNRLSEWGGLTSLWSQILDVMERYMTTGNNESLREAVPESLKNMLLVMSTSGVFNPPGTTKSSGGKTIELWDITWTKIDKFLPKLKDELFPETPSNT</sequence>
<name>A0ACA9PJ43_9GLOM</name>